<dbReference type="AlphaFoldDB" id="A0AB36SW64"/>
<evidence type="ECO:0000256" key="1">
    <source>
        <dbReference type="SAM" id="Phobius"/>
    </source>
</evidence>
<reference evidence="2 3" key="1">
    <citation type="submission" date="2017-09" db="EMBL/GenBank/DDBJ databases">
        <title>Large-scale bioinformatics analysis of Bacillus genomes uncovers conserved roles of natural products in bacterial physiology.</title>
        <authorList>
            <consortium name="Agbiome Team Llc"/>
            <person name="Bleich R.M."/>
            <person name="Kirk G.J."/>
            <person name="Santa Maria K.C."/>
            <person name="Allen S.E."/>
            <person name="Farag S."/>
            <person name="Shank E.A."/>
            <person name="Bowers A."/>
        </authorList>
    </citation>
    <scope>NUCLEOTIDE SEQUENCE [LARGE SCALE GENOMIC DNA]</scope>
    <source>
        <strain evidence="2 3">AFS027629</strain>
    </source>
</reference>
<dbReference type="Proteomes" id="UP000220078">
    <property type="component" value="Unassembled WGS sequence"/>
</dbReference>
<keyword evidence="1" id="KW-1133">Transmembrane helix</keyword>
<evidence type="ECO:0000313" key="2">
    <source>
        <dbReference type="EMBL" id="PEN82945.1"/>
    </source>
</evidence>
<dbReference type="RefSeq" id="WP_000868149.1">
    <property type="nucleotide sequence ID" value="NZ_JBEUTG010000094.1"/>
</dbReference>
<organism evidence="2 3">
    <name type="scientific">Bacillus toyonensis</name>
    <dbReference type="NCBI Taxonomy" id="155322"/>
    <lineage>
        <taxon>Bacteria</taxon>
        <taxon>Bacillati</taxon>
        <taxon>Bacillota</taxon>
        <taxon>Bacilli</taxon>
        <taxon>Bacillales</taxon>
        <taxon>Bacillaceae</taxon>
        <taxon>Bacillus</taxon>
        <taxon>Bacillus cereus group</taxon>
    </lineage>
</organism>
<dbReference type="EMBL" id="NUAP01000069">
    <property type="protein sequence ID" value="PEN82945.1"/>
    <property type="molecule type" value="Genomic_DNA"/>
</dbReference>
<keyword evidence="1" id="KW-0472">Membrane</keyword>
<sequence>MKVQTKKDRNLIRYASGVVILLILASFIYQWNNGLNIDIPERLGLGIALVAFVTTFMPQRKKDAN</sequence>
<evidence type="ECO:0008006" key="4">
    <source>
        <dbReference type="Google" id="ProtNLM"/>
    </source>
</evidence>
<keyword evidence="1" id="KW-0812">Transmembrane</keyword>
<comment type="caution">
    <text evidence="2">The sequence shown here is derived from an EMBL/GenBank/DDBJ whole genome shotgun (WGS) entry which is preliminary data.</text>
</comment>
<feature type="transmembrane region" description="Helical" evidence="1">
    <location>
        <begin position="12"/>
        <end position="31"/>
    </location>
</feature>
<evidence type="ECO:0000313" key="3">
    <source>
        <dbReference type="Proteomes" id="UP000220078"/>
    </source>
</evidence>
<name>A0AB36SW64_9BACI</name>
<accession>A0AB36SW64</accession>
<gene>
    <name evidence="2" type="ORF">CN551_29825</name>
</gene>
<feature type="transmembrane region" description="Helical" evidence="1">
    <location>
        <begin position="43"/>
        <end position="59"/>
    </location>
</feature>
<proteinExistence type="predicted"/>
<protein>
    <recommendedName>
        <fullName evidence="4">Group-specific protein</fullName>
    </recommendedName>
</protein>